<reference evidence="2 3" key="2">
    <citation type="submission" date="2024-07" db="EMBL/GenBank/DDBJ databases">
        <authorList>
            <person name="Akdeniz Z."/>
        </authorList>
    </citation>
    <scope>NUCLEOTIDE SEQUENCE [LARGE SCALE GENOMIC DNA]</scope>
</reference>
<reference evidence="1" key="1">
    <citation type="submission" date="2023-06" db="EMBL/GenBank/DDBJ databases">
        <authorList>
            <person name="Kurt Z."/>
        </authorList>
    </citation>
    <scope>NUCLEOTIDE SEQUENCE</scope>
</reference>
<gene>
    <name evidence="2" type="ORF">HINF_LOCUS15812</name>
    <name evidence="1" type="ORF">HINF_LOCUS357</name>
</gene>
<dbReference type="EMBL" id="CATOUU010000003">
    <property type="protein sequence ID" value="CAI9912712.1"/>
    <property type="molecule type" value="Genomic_DNA"/>
</dbReference>
<evidence type="ECO:0000313" key="1">
    <source>
        <dbReference type="EMBL" id="CAI9912712.1"/>
    </source>
</evidence>
<dbReference type="Proteomes" id="UP001642409">
    <property type="component" value="Unassembled WGS sequence"/>
</dbReference>
<proteinExistence type="predicted"/>
<comment type="caution">
    <text evidence="1">The sequence shown here is derived from an EMBL/GenBank/DDBJ whole genome shotgun (WGS) entry which is preliminary data.</text>
</comment>
<organism evidence="1">
    <name type="scientific">Hexamita inflata</name>
    <dbReference type="NCBI Taxonomy" id="28002"/>
    <lineage>
        <taxon>Eukaryota</taxon>
        <taxon>Metamonada</taxon>
        <taxon>Diplomonadida</taxon>
        <taxon>Hexamitidae</taxon>
        <taxon>Hexamitinae</taxon>
        <taxon>Hexamita</taxon>
    </lineage>
</organism>
<protein>
    <submittedName>
        <fullName evidence="2">Hypothetical_protein</fullName>
    </submittedName>
</protein>
<sequence length="142" mass="17313">MNYSACYFSNQFENAPFTQVPLRIWKHRLEKSYKENVYYQFKVALQLRLLFLQLEYRMTYNLQQMLFMVTHLSQKFKCLIKTLQVYLIEQEVMLILSDICCCWLYIVQNIINTNFTPNRPVSYVMQFVLICDFRDLKQQCKI</sequence>
<evidence type="ECO:0000313" key="3">
    <source>
        <dbReference type="Proteomes" id="UP001642409"/>
    </source>
</evidence>
<name>A0AA86N474_9EUKA</name>
<keyword evidence="3" id="KW-1185">Reference proteome</keyword>
<evidence type="ECO:0000313" key="2">
    <source>
        <dbReference type="EMBL" id="CAL5998595.1"/>
    </source>
</evidence>
<dbReference type="EMBL" id="CAXDID020000038">
    <property type="protein sequence ID" value="CAL5998595.1"/>
    <property type="molecule type" value="Genomic_DNA"/>
</dbReference>
<dbReference type="AlphaFoldDB" id="A0AA86N474"/>
<accession>A0AA86N474</accession>